<accession>L8GCQ9</accession>
<gene>
    <name evidence="2" type="ORF">ACA1_181200</name>
</gene>
<dbReference type="GeneID" id="14911281"/>
<protein>
    <submittedName>
        <fullName evidence="2">Uncharacterized protein</fullName>
    </submittedName>
</protein>
<feature type="compositionally biased region" description="Basic and acidic residues" evidence="1">
    <location>
        <begin position="17"/>
        <end position="31"/>
    </location>
</feature>
<feature type="compositionally biased region" description="Acidic residues" evidence="1">
    <location>
        <begin position="49"/>
        <end position="59"/>
    </location>
</feature>
<feature type="compositionally biased region" description="Acidic residues" evidence="1">
    <location>
        <begin position="1"/>
        <end position="16"/>
    </location>
</feature>
<keyword evidence="3" id="KW-1185">Reference proteome</keyword>
<dbReference type="KEGG" id="acan:ACA1_181200"/>
<name>L8GCQ9_ACACF</name>
<dbReference type="RefSeq" id="XP_004332880.1">
    <property type="nucleotide sequence ID" value="XM_004332832.1"/>
</dbReference>
<dbReference type="VEuPathDB" id="AmoebaDB:ACA1_181200"/>
<sequence length="272" mass="31528">MEDKEEEQEKELEEEEEKHGEEQVEEEKGVELEEEIVEEEKKEEKGEEVQEEEWEEELESNPNIVSASLQVTHNNQAIHQQKEQLKGPLHRPFNFAPYLEAVDCNHRVVVWNLIEHWQWENVYEVLPAAAGMELSWIILDCISGFENYINLAGSVVLNAFEKALNYYTLGQNPLFQIILIKELNCLVPEGQVFISLDNLNSAMEADCCCEDPEELCHIWDWICVVEYIVLCGKNIEIEQPHSITSEVDTFCKHLFQSKLLSDEAVETSPHQL</sequence>
<organism evidence="2 3">
    <name type="scientific">Acanthamoeba castellanii (strain ATCC 30010 / Neff)</name>
    <dbReference type="NCBI Taxonomy" id="1257118"/>
    <lineage>
        <taxon>Eukaryota</taxon>
        <taxon>Amoebozoa</taxon>
        <taxon>Discosea</taxon>
        <taxon>Longamoebia</taxon>
        <taxon>Centramoebida</taxon>
        <taxon>Acanthamoebidae</taxon>
        <taxon>Acanthamoeba</taxon>
    </lineage>
</organism>
<evidence type="ECO:0000313" key="3">
    <source>
        <dbReference type="Proteomes" id="UP000011083"/>
    </source>
</evidence>
<feature type="compositionally biased region" description="Basic and acidic residues" evidence="1">
    <location>
        <begin position="39"/>
        <end position="48"/>
    </location>
</feature>
<reference evidence="2 3" key="1">
    <citation type="journal article" date="2013" name="Genome Biol.">
        <title>Genome of Acanthamoeba castellanii highlights extensive lateral gene transfer and early evolution of tyrosine kinase signaling.</title>
        <authorList>
            <person name="Clarke M."/>
            <person name="Lohan A.J."/>
            <person name="Liu B."/>
            <person name="Lagkouvardos I."/>
            <person name="Roy S."/>
            <person name="Zafar N."/>
            <person name="Bertelli C."/>
            <person name="Schilde C."/>
            <person name="Kianianmomeni A."/>
            <person name="Burglin T.R."/>
            <person name="Frech C."/>
            <person name="Turcotte B."/>
            <person name="Kopec K.O."/>
            <person name="Synnott J.M."/>
            <person name="Choo C."/>
            <person name="Paponov I."/>
            <person name="Finkler A."/>
            <person name="Soon Heng Tan C."/>
            <person name="Hutchins A.P."/>
            <person name="Weinmeier T."/>
            <person name="Rattei T."/>
            <person name="Chu J.S."/>
            <person name="Gimenez G."/>
            <person name="Irimia M."/>
            <person name="Rigden D.J."/>
            <person name="Fitzpatrick D.A."/>
            <person name="Lorenzo-Morales J."/>
            <person name="Bateman A."/>
            <person name="Chiu C.H."/>
            <person name="Tang P."/>
            <person name="Hegemann P."/>
            <person name="Fromm H."/>
            <person name="Raoult D."/>
            <person name="Greub G."/>
            <person name="Miranda-Saavedra D."/>
            <person name="Chen N."/>
            <person name="Nash P."/>
            <person name="Ginger M.L."/>
            <person name="Horn M."/>
            <person name="Schaap P."/>
            <person name="Caler L."/>
            <person name="Loftus B."/>
        </authorList>
    </citation>
    <scope>NUCLEOTIDE SEQUENCE [LARGE SCALE GENOMIC DNA]</scope>
    <source>
        <strain evidence="2 3">Neff</strain>
    </source>
</reference>
<evidence type="ECO:0000256" key="1">
    <source>
        <dbReference type="SAM" id="MobiDB-lite"/>
    </source>
</evidence>
<evidence type="ECO:0000313" key="2">
    <source>
        <dbReference type="EMBL" id="ELR10867.1"/>
    </source>
</evidence>
<dbReference type="Proteomes" id="UP000011083">
    <property type="component" value="Unassembled WGS sequence"/>
</dbReference>
<proteinExistence type="predicted"/>
<dbReference type="EMBL" id="KB008172">
    <property type="protein sequence ID" value="ELR10867.1"/>
    <property type="molecule type" value="Genomic_DNA"/>
</dbReference>
<feature type="region of interest" description="Disordered" evidence="1">
    <location>
        <begin position="1"/>
        <end position="60"/>
    </location>
</feature>
<dbReference type="AlphaFoldDB" id="L8GCQ9"/>